<evidence type="ECO:0000313" key="5">
    <source>
        <dbReference type="Proteomes" id="UP000663833"/>
    </source>
</evidence>
<accession>A0A817R310</accession>
<protein>
    <submittedName>
        <fullName evidence="3">Uncharacterized protein</fullName>
    </submittedName>
</protein>
<evidence type="ECO:0000256" key="2">
    <source>
        <dbReference type="SAM" id="SignalP"/>
    </source>
</evidence>
<feature type="chain" id="PRO_5036232034" evidence="2">
    <location>
        <begin position="18"/>
        <end position="677"/>
    </location>
</feature>
<proteinExistence type="predicted"/>
<evidence type="ECO:0000313" key="3">
    <source>
        <dbReference type="EMBL" id="CAF3230354.1"/>
    </source>
</evidence>
<name>A0A817R310_9BILA</name>
<keyword evidence="1" id="KW-0812">Transmembrane</keyword>
<dbReference type="Proteomes" id="UP000663833">
    <property type="component" value="Unassembled WGS sequence"/>
</dbReference>
<sequence length="677" mass="75130">MIATILIAFCLVAVSATEEVINRPQGVCLIFGDPHLRTFPPRPLGYRPQLWCKEAGNYVIIENQYVKGVITVTDTPWITERFQFTFFNGSKLLCTINDNNKQCPGQNDVEVSGNPRYIIIMHKDLGFRIEINQIGDTQYENINIHMDFDLIGVSHGLCISAPRGCVYEAGRRHHELAIVNPSLRQRLTSELAVPICEEYLERSIQTASMLQLPASPDMVENMRIACENDVQTTGDPKAGAGIIGVLVSEGMSGLVVTNAQFLNMSMHNAIIVEEALNNATVHIDAIIAQAITAQPSIQESTAYELFPGASTSISTNPISTSTLIATPDVKSLQLCHVWGDPHILQFSQRPTTTRYQYWCKDVGKQQLLKNKYVSATITVHTQNWIIDEFKFTFFDDDGTILCSMDNSQQSCNSSSNSQQELFLCLRKYSTTYNNSFTTKGIGITRPTLEQMDIIYYTTGIRISVHQLYLAPWYDISIWMPAEFTAQSYGLCISPSPTCEWEAGIEQLQRRSLPRIPTSNRSKIVQKLADKLCEEYMMAGKSTIIQLGLTPNSVIENAAKLACIDDLKSSGIETFGSGIMHLMMSEAISGARPDTYAQLDVLITNGATALSPTIANVSQQIDNLITETLDTTAQPSTTINIVTEDSNPTTPPFSSASGDFLHIGYFYLFLIIHLLNIF</sequence>
<comment type="caution">
    <text evidence="3">The sequence shown here is derived from an EMBL/GenBank/DDBJ whole genome shotgun (WGS) entry which is preliminary data.</text>
</comment>
<feature type="signal peptide" evidence="2">
    <location>
        <begin position="1"/>
        <end position="17"/>
    </location>
</feature>
<evidence type="ECO:0000256" key="1">
    <source>
        <dbReference type="SAM" id="Phobius"/>
    </source>
</evidence>
<keyword evidence="1" id="KW-0472">Membrane</keyword>
<keyword evidence="1" id="KW-1133">Transmembrane helix</keyword>
<gene>
    <name evidence="4" type="ORF">KIK155_LOCUS30246</name>
    <name evidence="3" type="ORF">LUA448_LOCUS3705</name>
</gene>
<dbReference type="Proteomes" id="UP000663865">
    <property type="component" value="Unassembled WGS sequence"/>
</dbReference>
<keyword evidence="2" id="KW-0732">Signal</keyword>
<reference evidence="3" key="1">
    <citation type="submission" date="2021-02" db="EMBL/GenBank/DDBJ databases">
        <authorList>
            <person name="Nowell W R."/>
        </authorList>
    </citation>
    <scope>NUCLEOTIDE SEQUENCE</scope>
</reference>
<feature type="transmembrane region" description="Helical" evidence="1">
    <location>
        <begin position="659"/>
        <end position="676"/>
    </location>
</feature>
<evidence type="ECO:0000313" key="4">
    <source>
        <dbReference type="EMBL" id="CAF3760633.1"/>
    </source>
</evidence>
<organism evidence="3 5">
    <name type="scientific">Rotaria socialis</name>
    <dbReference type="NCBI Taxonomy" id="392032"/>
    <lineage>
        <taxon>Eukaryota</taxon>
        <taxon>Metazoa</taxon>
        <taxon>Spiralia</taxon>
        <taxon>Gnathifera</taxon>
        <taxon>Rotifera</taxon>
        <taxon>Eurotatoria</taxon>
        <taxon>Bdelloidea</taxon>
        <taxon>Philodinida</taxon>
        <taxon>Philodinidae</taxon>
        <taxon>Rotaria</taxon>
    </lineage>
</organism>
<dbReference type="AlphaFoldDB" id="A0A817R310"/>
<dbReference type="EMBL" id="CAJNYD010000218">
    <property type="protein sequence ID" value="CAF3230354.1"/>
    <property type="molecule type" value="Genomic_DNA"/>
</dbReference>
<dbReference type="EMBL" id="CAJNYV010005592">
    <property type="protein sequence ID" value="CAF3760633.1"/>
    <property type="molecule type" value="Genomic_DNA"/>
</dbReference>